<dbReference type="AlphaFoldDB" id="A0A9D1XYU8"/>
<evidence type="ECO:0008006" key="5">
    <source>
        <dbReference type="Google" id="ProtNLM"/>
    </source>
</evidence>
<keyword evidence="2" id="KW-1133">Transmembrane helix</keyword>
<organism evidence="3 4">
    <name type="scientific">Candidatus Gemmiger excrementipullorum</name>
    <dbReference type="NCBI Taxonomy" id="2838610"/>
    <lineage>
        <taxon>Bacteria</taxon>
        <taxon>Bacillati</taxon>
        <taxon>Bacillota</taxon>
        <taxon>Clostridia</taxon>
        <taxon>Eubacteriales</taxon>
        <taxon>Gemmiger</taxon>
    </lineage>
</organism>
<comment type="caution">
    <text evidence="3">The sequence shown here is derived from an EMBL/GenBank/DDBJ whole genome shotgun (WGS) entry which is preliminary data.</text>
</comment>
<feature type="compositionally biased region" description="Low complexity" evidence="1">
    <location>
        <begin position="12"/>
        <end position="27"/>
    </location>
</feature>
<evidence type="ECO:0000256" key="2">
    <source>
        <dbReference type="SAM" id="Phobius"/>
    </source>
</evidence>
<gene>
    <name evidence="3" type="ORF">H9846_00420</name>
</gene>
<sequence>MPKYSHPYKSNPGGAADAPQGGAQDFAGRVDRKVEEIDRRTDEFSRSLDDIVSDLAGIGAGVGAELLDGLAGVITSAGDAFSRWAQRDKDLTFPQWRARLDRRLLNNEQGGYLAMAIAGGVFAVGFGITALVMFCLSAVGPEALQMTRADFNVFPILMAVFTPLTVGFGIMTGFGVKKFRFFGRIRSYLRAAHDWVGSVPAIARAAGRDTAQVRSELNKAITDGKLPGVVLGDDGDTVYFKEELYEAEAARRAQTAAPQGGAQTGAADTPLAQFEADTRDFLAYLTSCRGRLDAAADEELAAMHKNCAVILGFIHNHPGQLGQVRRFAEYYLPTTRKLLDTALGLGAADAANAQAIRRDITGILHTLNAAYATLYDTLLQDVSLDVSTEIDTLETMLRQDGLTQNFKTDFKPGAR</sequence>
<proteinExistence type="predicted"/>
<evidence type="ECO:0000313" key="3">
    <source>
        <dbReference type="EMBL" id="HIX93914.1"/>
    </source>
</evidence>
<evidence type="ECO:0000256" key="1">
    <source>
        <dbReference type="SAM" id="MobiDB-lite"/>
    </source>
</evidence>
<dbReference type="EMBL" id="DXEI01000011">
    <property type="protein sequence ID" value="HIX93914.1"/>
    <property type="molecule type" value="Genomic_DNA"/>
</dbReference>
<evidence type="ECO:0000313" key="4">
    <source>
        <dbReference type="Proteomes" id="UP000886751"/>
    </source>
</evidence>
<keyword evidence="2" id="KW-0472">Membrane</keyword>
<protein>
    <recommendedName>
        <fullName evidence="5">5-bromo-4-chloroindolyl phosphate hydrolysis protein</fullName>
    </recommendedName>
</protein>
<feature type="region of interest" description="Disordered" evidence="1">
    <location>
        <begin position="1"/>
        <end position="30"/>
    </location>
</feature>
<dbReference type="Proteomes" id="UP000886751">
    <property type="component" value="Unassembled WGS sequence"/>
</dbReference>
<accession>A0A9D1XYU8</accession>
<keyword evidence="2" id="KW-0812">Transmembrane</keyword>
<reference evidence="3" key="2">
    <citation type="submission" date="2021-04" db="EMBL/GenBank/DDBJ databases">
        <authorList>
            <person name="Gilroy R."/>
        </authorList>
    </citation>
    <scope>NUCLEOTIDE SEQUENCE</scope>
    <source>
        <strain evidence="3">ChiHecec2B26-7398</strain>
    </source>
</reference>
<feature type="transmembrane region" description="Helical" evidence="2">
    <location>
        <begin position="151"/>
        <end position="176"/>
    </location>
</feature>
<reference evidence="3" key="1">
    <citation type="journal article" date="2021" name="PeerJ">
        <title>Extensive microbial diversity within the chicken gut microbiome revealed by metagenomics and culture.</title>
        <authorList>
            <person name="Gilroy R."/>
            <person name="Ravi A."/>
            <person name="Getino M."/>
            <person name="Pursley I."/>
            <person name="Horton D.L."/>
            <person name="Alikhan N.F."/>
            <person name="Baker D."/>
            <person name="Gharbi K."/>
            <person name="Hall N."/>
            <person name="Watson M."/>
            <person name="Adriaenssens E.M."/>
            <person name="Foster-Nyarko E."/>
            <person name="Jarju S."/>
            <person name="Secka A."/>
            <person name="Antonio M."/>
            <person name="Oren A."/>
            <person name="Chaudhuri R.R."/>
            <person name="La Ragione R."/>
            <person name="Hildebrand F."/>
            <person name="Pallen M.J."/>
        </authorList>
    </citation>
    <scope>NUCLEOTIDE SEQUENCE</scope>
    <source>
        <strain evidence="3">ChiHecec2B26-7398</strain>
    </source>
</reference>
<feature type="transmembrane region" description="Helical" evidence="2">
    <location>
        <begin position="112"/>
        <end position="139"/>
    </location>
</feature>
<name>A0A9D1XYU8_9FIRM</name>